<dbReference type="AlphaFoldDB" id="A0A917IYH4"/>
<dbReference type="RefSeq" id="WP_188953305.1">
    <property type="nucleotide sequence ID" value="NZ_BMIB01000003.1"/>
</dbReference>
<keyword evidence="2" id="KW-0472">Membrane</keyword>
<proteinExistence type="predicted"/>
<reference evidence="3" key="2">
    <citation type="submission" date="2020-09" db="EMBL/GenBank/DDBJ databases">
        <authorList>
            <person name="Sun Q."/>
            <person name="Zhou Y."/>
        </authorList>
    </citation>
    <scope>NUCLEOTIDE SEQUENCE</scope>
    <source>
        <strain evidence="3">CGMCC 1.15290</strain>
    </source>
</reference>
<feature type="region of interest" description="Disordered" evidence="1">
    <location>
        <begin position="37"/>
        <end position="74"/>
    </location>
</feature>
<sequence length="152" mass="16288">MISVTWQTYLIASFVLLGIYYAAVLLLYAKKTGKPLLGGKEKPQTHKPQGKAHNEDSKQSAAPADDQPPATPAPLVVAAQNLVDELQAFADAAGKDSMSKEELQSGVKQILAKYPGMAGTDLREGISALIVVTLENSCAVHLNDIEVSELWQ</sequence>
<feature type="transmembrane region" description="Helical" evidence="2">
    <location>
        <begin position="6"/>
        <end position="28"/>
    </location>
</feature>
<feature type="compositionally biased region" description="Low complexity" evidence="1">
    <location>
        <begin position="61"/>
        <end position="74"/>
    </location>
</feature>
<evidence type="ECO:0000256" key="2">
    <source>
        <dbReference type="SAM" id="Phobius"/>
    </source>
</evidence>
<evidence type="ECO:0000313" key="4">
    <source>
        <dbReference type="Proteomes" id="UP000627292"/>
    </source>
</evidence>
<dbReference type="Proteomes" id="UP000627292">
    <property type="component" value="Unassembled WGS sequence"/>
</dbReference>
<keyword evidence="2" id="KW-1133">Transmembrane helix</keyword>
<evidence type="ECO:0000313" key="3">
    <source>
        <dbReference type="EMBL" id="GGH70245.1"/>
    </source>
</evidence>
<gene>
    <name evidence="3" type="ORF">GCM10011379_28310</name>
</gene>
<comment type="caution">
    <text evidence="3">The sequence shown here is derived from an EMBL/GenBank/DDBJ whole genome shotgun (WGS) entry which is preliminary data.</text>
</comment>
<protein>
    <submittedName>
        <fullName evidence="3">Uncharacterized protein</fullName>
    </submittedName>
</protein>
<organism evidence="3 4">
    <name type="scientific">Filimonas zeae</name>
    <dbReference type="NCBI Taxonomy" id="1737353"/>
    <lineage>
        <taxon>Bacteria</taxon>
        <taxon>Pseudomonadati</taxon>
        <taxon>Bacteroidota</taxon>
        <taxon>Chitinophagia</taxon>
        <taxon>Chitinophagales</taxon>
        <taxon>Chitinophagaceae</taxon>
        <taxon>Filimonas</taxon>
    </lineage>
</organism>
<keyword evidence="2" id="KW-0812">Transmembrane</keyword>
<evidence type="ECO:0000256" key="1">
    <source>
        <dbReference type="SAM" id="MobiDB-lite"/>
    </source>
</evidence>
<reference evidence="3" key="1">
    <citation type="journal article" date="2014" name="Int. J. Syst. Evol. Microbiol.">
        <title>Complete genome sequence of Corynebacterium casei LMG S-19264T (=DSM 44701T), isolated from a smear-ripened cheese.</title>
        <authorList>
            <consortium name="US DOE Joint Genome Institute (JGI-PGF)"/>
            <person name="Walter F."/>
            <person name="Albersmeier A."/>
            <person name="Kalinowski J."/>
            <person name="Ruckert C."/>
        </authorList>
    </citation>
    <scope>NUCLEOTIDE SEQUENCE</scope>
    <source>
        <strain evidence="3">CGMCC 1.15290</strain>
    </source>
</reference>
<dbReference type="EMBL" id="BMIB01000003">
    <property type="protein sequence ID" value="GGH70245.1"/>
    <property type="molecule type" value="Genomic_DNA"/>
</dbReference>
<accession>A0A917IYH4</accession>
<name>A0A917IYH4_9BACT</name>
<keyword evidence="4" id="KW-1185">Reference proteome</keyword>